<comment type="similarity">
    <text evidence="1">Belongs to the WD repeat LST8 family.</text>
</comment>
<evidence type="ECO:0000256" key="1">
    <source>
        <dbReference type="ARBA" id="ARBA00009890"/>
    </source>
</evidence>
<dbReference type="SUPFAM" id="SSF50978">
    <property type="entry name" value="WD40 repeat-like"/>
    <property type="match status" value="1"/>
</dbReference>
<keyword evidence="3" id="KW-0677">Repeat</keyword>
<evidence type="ECO:0000256" key="4">
    <source>
        <dbReference type="PROSITE-ProRule" id="PRU00221"/>
    </source>
</evidence>
<accession>A0AAN8RMT0</accession>
<feature type="compositionally biased region" description="Polar residues" evidence="5">
    <location>
        <begin position="20"/>
        <end position="29"/>
    </location>
</feature>
<name>A0AAN8RMT0_9PEZI</name>
<feature type="region of interest" description="Disordered" evidence="5">
    <location>
        <begin position="403"/>
        <end position="422"/>
    </location>
</feature>
<dbReference type="InterPro" id="IPR015943">
    <property type="entry name" value="WD40/YVTN_repeat-like_dom_sf"/>
</dbReference>
<feature type="repeat" description="WD" evidence="4">
    <location>
        <begin position="677"/>
        <end position="700"/>
    </location>
</feature>
<dbReference type="InterPro" id="IPR037588">
    <property type="entry name" value="MLST8"/>
</dbReference>
<dbReference type="InterPro" id="IPR019775">
    <property type="entry name" value="WD40_repeat_CS"/>
</dbReference>
<feature type="compositionally biased region" description="Polar residues" evidence="5">
    <location>
        <begin position="117"/>
        <end position="144"/>
    </location>
</feature>
<dbReference type="GO" id="GO:0031929">
    <property type="term" value="P:TOR signaling"/>
    <property type="evidence" value="ECO:0007669"/>
    <property type="project" value="InterPro"/>
</dbReference>
<reference evidence="6 7" key="1">
    <citation type="submission" date="2019-10" db="EMBL/GenBank/DDBJ databases">
        <authorList>
            <person name="Palmer J.M."/>
        </authorList>
    </citation>
    <scope>NUCLEOTIDE SEQUENCE [LARGE SCALE GENOMIC DNA]</scope>
    <source>
        <strain evidence="6 7">TWF506</strain>
    </source>
</reference>
<keyword evidence="2 4" id="KW-0853">WD repeat</keyword>
<dbReference type="PANTHER" id="PTHR19842:SF2">
    <property type="entry name" value="WD REPEAT PROTEIN (AFU_ORTHOLOGUE AFUA_5G04300)"/>
    <property type="match status" value="1"/>
</dbReference>
<evidence type="ECO:0000256" key="2">
    <source>
        <dbReference type="ARBA" id="ARBA00022574"/>
    </source>
</evidence>
<feature type="repeat" description="WD" evidence="4">
    <location>
        <begin position="936"/>
        <end position="961"/>
    </location>
</feature>
<dbReference type="PROSITE" id="PS00678">
    <property type="entry name" value="WD_REPEATS_1"/>
    <property type="match status" value="1"/>
</dbReference>
<dbReference type="EMBL" id="JAVHJM010000005">
    <property type="protein sequence ID" value="KAK6514100.1"/>
    <property type="molecule type" value="Genomic_DNA"/>
</dbReference>
<feature type="compositionally biased region" description="Low complexity" evidence="5">
    <location>
        <begin position="73"/>
        <end position="88"/>
    </location>
</feature>
<feature type="region of interest" description="Disordered" evidence="5">
    <location>
        <begin position="1"/>
        <end position="145"/>
    </location>
</feature>
<dbReference type="Gene3D" id="2.130.10.10">
    <property type="entry name" value="YVTN repeat-like/Quinoprotein amine dehydrogenase"/>
    <property type="match status" value="1"/>
</dbReference>
<sequence>MLTEHILPEASHQRSRSGSKDTSNSMNPTNPTPRKDDKRPINHASTSIQRFHIQRPTEQQSRFQSPTPQLTNSNQASASSSRFSSPASQGTNTTRIYNPPPIASPLPKELRDRWRVVNTSAGTGSSDTSRAASVQGSPQHSSPTLKRKYEAISVIGNSNNISRNWSAVSTSHAQPAPIAPGPGSANSIASNPPQLPVRREVTTNAPSVATSPSPASLFVSKGISTPYQTTIVPKEKGYLSSSYLSTQLGTSSEAQHQTHPSSEKTNAFLPKTSKRSDSRSVSRQDSNGLVNGVLEPPSLASGNRRTMPLLGPLRQDEHQAGAPTVPDDTSVQQFYPERTEHSVLTGKRHPKDIQQMEDSPSDYESDCFEDYDPFDDVPELLEALEKRDRTRIEIRLPVSSTSQYKPAKKISRPKPDESRLPYLSPETRSYFREGNIPYLDSMIGHRIHVSFSEQEARAVWQTAYIICPNLAKEDFFTEEKFSVQVGIKVLAGFLKSSEFSRSKKYETLMSIASEVVLDHPRRKEEDVHRYIIEVIQKGDPILRPQDIVIVSKDKPDREKSWSSLILARQCTEGMWARKHLTSHAHVQSVGSRKALRLLRPFRTFTEGSSDVVDCAWDSSGRNFALACTTYNDMYNRVGNLMLGNIDGPIKFLCGHKTRRPTNQGNIAILGPYLHSTVSSVDFSGDSLFSSGFDNTVKIWDKNDKLLRRSVLFDSPVVRMKMSGLFPNTGTVCLQGGGVVIFRSSLDYSEEPESRHVISARYDFLEPASVVWVNGVAGRKGWVFVGYENKESDKRQPNAYLGDLRLFDAEHGQEVQEIRPGSTRQFDVNLDESGSFLITGAIVGAARGPTLDTHSFVRVYDIERSPRKTLELSCQHKDINKVTMSPCRRYVTSSGTNGKSYLWDIRRGSDPLHELGHGDSRTPLSPDRDREEVDTGVTFASWVADGGLFVTGSSDGIVKVWDPARADPFLYNLATFDDPVMTGAFSPAGDCLMIGETTGKATLLSYMGRHGPPEPFVQDRTMLAPTASEG</sequence>
<dbReference type="GO" id="GO:0031932">
    <property type="term" value="C:TORC2 complex"/>
    <property type="evidence" value="ECO:0007669"/>
    <property type="project" value="InterPro"/>
</dbReference>
<dbReference type="Pfam" id="PF00400">
    <property type="entry name" value="WD40"/>
    <property type="match status" value="2"/>
</dbReference>
<dbReference type="GO" id="GO:0031931">
    <property type="term" value="C:TORC1 complex"/>
    <property type="evidence" value="ECO:0007669"/>
    <property type="project" value="InterPro"/>
</dbReference>
<feature type="region of interest" description="Disordered" evidence="5">
    <location>
        <begin position="249"/>
        <end position="309"/>
    </location>
</feature>
<dbReference type="PROSITE" id="PS50082">
    <property type="entry name" value="WD_REPEATS_2"/>
    <property type="match status" value="2"/>
</dbReference>
<feature type="compositionally biased region" description="Polar residues" evidence="5">
    <location>
        <begin position="56"/>
        <end position="72"/>
    </location>
</feature>
<dbReference type="InterPro" id="IPR036322">
    <property type="entry name" value="WD40_repeat_dom_sf"/>
</dbReference>
<dbReference type="GO" id="GO:0032956">
    <property type="term" value="P:regulation of actin cytoskeleton organization"/>
    <property type="evidence" value="ECO:0007669"/>
    <property type="project" value="TreeGrafter"/>
</dbReference>
<dbReference type="AlphaFoldDB" id="A0AAN8RMT0"/>
<protein>
    <submittedName>
        <fullName evidence="6">Uncharacterized protein</fullName>
    </submittedName>
</protein>
<dbReference type="Proteomes" id="UP001307849">
    <property type="component" value="Unassembled WGS sequence"/>
</dbReference>
<comment type="caution">
    <text evidence="6">The sequence shown here is derived from an EMBL/GenBank/DDBJ whole genome shotgun (WGS) entry which is preliminary data.</text>
</comment>
<evidence type="ECO:0000313" key="6">
    <source>
        <dbReference type="EMBL" id="KAK6514100.1"/>
    </source>
</evidence>
<dbReference type="PANTHER" id="PTHR19842">
    <property type="entry name" value="G BETA-LIKE PROTEIN GBL"/>
    <property type="match status" value="1"/>
</dbReference>
<dbReference type="PROSITE" id="PS50294">
    <property type="entry name" value="WD_REPEATS_REGION"/>
    <property type="match status" value="1"/>
</dbReference>
<dbReference type="InterPro" id="IPR001680">
    <property type="entry name" value="WD40_rpt"/>
</dbReference>
<dbReference type="SMART" id="SM00320">
    <property type="entry name" value="WD40"/>
    <property type="match status" value="4"/>
</dbReference>
<proteinExistence type="inferred from homology"/>
<keyword evidence="7" id="KW-1185">Reference proteome</keyword>
<evidence type="ECO:0000256" key="3">
    <source>
        <dbReference type="ARBA" id="ARBA00022737"/>
    </source>
</evidence>
<gene>
    <name evidence="6" type="ORF">TWF506_008524</name>
</gene>
<organism evidence="6 7">
    <name type="scientific">Arthrobotrys conoides</name>
    <dbReference type="NCBI Taxonomy" id="74498"/>
    <lineage>
        <taxon>Eukaryota</taxon>
        <taxon>Fungi</taxon>
        <taxon>Dikarya</taxon>
        <taxon>Ascomycota</taxon>
        <taxon>Pezizomycotina</taxon>
        <taxon>Orbiliomycetes</taxon>
        <taxon>Orbiliales</taxon>
        <taxon>Orbiliaceae</taxon>
        <taxon>Arthrobotrys</taxon>
    </lineage>
</organism>
<evidence type="ECO:0000256" key="5">
    <source>
        <dbReference type="SAM" id="MobiDB-lite"/>
    </source>
</evidence>
<feature type="compositionally biased region" description="Polar residues" evidence="5">
    <location>
        <begin position="249"/>
        <end position="265"/>
    </location>
</feature>
<evidence type="ECO:0000313" key="7">
    <source>
        <dbReference type="Proteomes" id="UP001307849"/>
    </source>
</evidence>
<feature type="region of interest" description="Disordered" evidence="5">
    <location>
        <begin position="166"/>
        <end position="194"/>
    </location>
</feature>